<evidence type="ECO:0000313" key="3">
    <source>
        <dbReference type="Proteomes" id="UP001178507"/>
    </source>
</evidence>
<dbReference type="AlphaFoldDB" id="A0AA36HRM7"/>
<dbReference type="EMBL" id="CAUJNA010000229">
    <property type="protein sequence ID" value="CAJ1374074.1"/>
    <property type="molecule type" value="Genomic_DNA"/>
</dbReference>
<gene>
    <name evidence="2" type="ORF">EVOR1521_LOCUS3707</name>
</gene>
<protein>
    <recommendedName>
        <fullName evidence="4">PDZ domain-containing protein</fullName>
    </recommendedName>
</protein>
<sequence>MEPQMRVSRFAAVVDKAFSSVAHQYPSQEEVKHAKQRIRQKFRQAATSLEESADLAGWPAEKVLSSLAAEALQRLAVNDWFDQVDWPRILAAFVAEATSLGLGSEEQLLPTATWAVQQWQAREREQKLSFFGECKKAPKLAVSEKAPKLSFASKIPRKMPEADSPANVPLEKFQGNASKKTRKTLDPKSQSGTALHLDSGYQATAFAKAEPKGAATPAREIDIDLGFLREVECLGVTLQGLQVESTIPSSRSHNLLMPGDVVTSVNSTPVKAHQDFWREVDRAKPGQLRICILPHSAKSSSNAPLPPPPAALKAPPPVAERAPPVSDKKSEPRSRSHSHVSSKDTFGYQRSESSMIVLNCEDIGGSASKCEIFRGEKPSAFPWEAIRCAIAFYEELGFMPQPVCHQATLARHPPPAELRSKLVQCPVVDDDGRQQGRGSDRIFVINLAKTYDCPYVDNSNYRAEVWSKHELWPWLQKGGLALKVEYIFDSFGEFLPSREVTPADRTQTSTGSGRLRIPWSEYGGR</sequence>
<evidence type="ECO:0008006" key="4">
    <source>
        <dbReference type="Google" id="ProtNLM"/>
    </source>
</evidence>
<evidence type="ECO:0000313" key="2">
    <source>
        <dbReference type="EMBL" id="CAJ1374074.1"/>
    </source>
</evidence>
<feature type="region of interest" description="Disordered" evidence="1">
    <location>
        <begin position="502"/>
        <end position="525"/>
    </location>
</feature>
<dbReference type="SUPFAM" id="SSF50156">
    <property type="entry name" value="PDZ domain-like"/>
    <property type="match status" value="1"/>
</dbReference>
<proteinExistence type="predicted"/>
<feature type="region of interest" description="Disordered" evidence="1">
    <location>
        <begin position="298"/>
        <end position="346"/>
    </location>
</feature>
<organism evidence="2 3">
    <name type="scientific">Effrenium voratum</name>
    <dbReference type="NCBI Taxonomy" id="2562239"/>
    <lineage>
        <taxon>Eukaryota</taxon>
        <taxon>Sar</taxon>
        <taxon>Alveolata</taxon>
        <taxon>Dinophyceae</taxon>
        <taxon>Suessiales</taxon>
        <taxon>Symbiodiniaceae</taxon>
        <taxon>Effrenium</taxon>
    </lineage>
</organism>
<keyword evidence="3" id="KW-1185">Reference proteome</keyword>
<dbReference type="Gene3D" id="2.30.42.10">
    <property type="match status" value="1"/>
</dbReference>
<name>A0AA36HRM7_9DINO</name>
<reference evidence="2" key="1">
    <citation type="submission" date="2023-08" db="EMBL/GenBank/DDBJ databases">
        <authorList>
            <person name="Chen Y."/>
            <person name="Shah S."/>
            <person name="Dougan E. K."/>
            <person name="Thang M."/>
            <person name="Chan C."/>
        </authorList>
    </citation>
    <scope>NUCLEOTIDE SEQUENCE</scope>
</reference>
<dbReference type="InterPro" id="IPR036034">
    <property type="entry name" value="PDZ_sf"/>
</dbReference>
<comment type="caution">
    <text evidence="2">The sequence shown here is derived from an EMBL/GenBank/DDBJ whole genome shotgun (WGS) entry which is preliminary data.</text>
</comment>
<accession>A0AA36HRM7</accession>
<dbReference type="Proteomes" id="UP001178507">
    <property type="component" value="Unassembled WGS sequence"/>
</dbReference>
<feature type="compositionally biased region" description="Pro residues" evidence="1">
    <location>
        <begin position="304"/>
        <end position="318"/>
    </location>
</feature>
<evidence type="ECO:0000256" key="1">
    <source>
        <dbReference type="SAM" id="MobiDB-lite"/>
    </source>
</evidence>
<feature type="region of interest" description="Disordered" evidence="1">
    <location>
        <begin position="156"/>
        <end position="194"/>
    </location>
</feature>